<dbReference type="GO" id="GO:0005886">
    <property type="term" value="C:plasma membrane"/>
    <property type="evidence" value="ECO:0007669"/>
    <property type="project" value="UniProtKB-SubCell"/>
</dbReference>
<keyword evidence="10" id="KW-1185">Reference proteome</keyword>
<dbReference type="GO" id="GO:0055091">
    <property type="term" value="P:phospholipid homeostasis"/>
    <property type="evidence" value="ECO:0007669"/>
    <property type="project" value="TreeGrafter"/>
</dbReference>
<reference evidence="9 10" key="1">
    <citation type="submission" date="2016-10" db="EMBL/GenBank/DDBJ databases">
        <authorList>
            <person name="de Groot N.N."/>
        </authorList>
    </citation>
    <scope>NUCLEOTIDE SEQUENCE [LARGE SCALE GENOMIC DNA]</scope>
    <source>
        <strain evidence="9 10">DSM 29316</strain>
    </source>
</reference>
<evidence type="ECO:0000256" key="4">
    <source>
        <dbReference type="ARBA" id="ARBA00022989"/>
    </source>
</evidence>
<keyword evidence="3 7" id="KW-0812">Transmembrane</keyword>
<keyword evidence="5 7" id="KW-0472">Membrane</keyword>
<accession>A0A1I0VD51</accession>
<evidence type="ECO:0000313" key="10">
    <source>
        <dbReference type="Proteomes" id="UP000198796"/>
    </source>
</evidence>
<evidence type="ECO:0000256" key="1">
    <source>
        <dbReference type="ARBA" id="ARBA00004651"/>
    </source>
</evidence>
<feature type="transmembrane region" description="Helical" evidence="7">
    <location>
        <begin position="52"/>
        <end position="72"/>
    </location>
</feature>
<dbReference type="PANTHER" id="PTHR34697">
    <property type="entry name" value="PHOSPHATIDYLGLYCEROL LYSYLTRANSFERASE"/>
    <property type="match status" value="1"/>
</dbReference>
<dbReference type="EMBL" id="FOJU01000001">
    <property type="protein sequence ID" value="SFA74359.1"/>
    <property type="molecule type" value="Genomic_DNA"/>
</dbReference>
<evidence type="ECO:0000259" key="8">
    <source>
        <dbReference type="Pfam" id="PF09924"/>
    </source>
</evidence>
<dbReference type="AlphaFoldDB" id="A0A1I0VD51"/>
<evidence type="ECO:0000256" key="3">
    <source>
        <dbReference type="ARBA" id="ARBA00022692"/>
    </source>
</evidence>
<dbReference type="InterPro" id="IPR051211">
    <property type="entry name" value="PG_lysyltransferase"/>
</dbReference>
<evidence type="ECO:0000256" key="2">
    <source>
        <dbReference type="ARBA" id="ARBA00022475"/>
    </source>
</evidence>
<dbReference type="STRING" id="871651.SAMN05421688_0540"/>
<evidence type="ECO:0000313" key="9">
    <source>
        <dbReference type="EMBL" id="SFA74359.1"/>
    </source>
</evidence>
<gene>
    <name evidence="9" type="ORF">SAMN05421688_0540</name>
</gene>
<organism evidence="9 10">
    <name type="scientific">Poseidonocella pacifica</name>
    <dbReference type="NCBI Taxonomy" id="871651"/>
    <lineage>
        <taxon>Bacteria</taxon>
        <taxon>Pseudomonadati</taxon>
        <taxon>Pseudomonadota</taxon>
        <taxon>Alphaproteobacteria</taxon>
        <taxon>Rhodobacterales</taxon>
        <taxon>Roseobacteraceae</taxon>
        <taxon>Poseidonocella</taxon>
    </lineage>
</organism>
<dbReference type="Proteomes" id="UP000198796">
    <property type="component" value="Unassembled WGS sequence"/>
</dbReference>
<keyword evidence="2" id="KW-1003">Cell membrane</keyword>
<dbReference type="InterPro" id="IPR016181">
    <property type="entry name" value="Acyl_CoA_acyltransferase"/>
</dbReference>
<evidence type="ECO:0000256" key="6">
    <source>
        <dbReference type="SAM" id="MobiDB-lite"/>
    </source>
</evidence>
<dbReference type="PANTHER" id="PTHR34697:SF2">
    <property type="entry name" value="PHOSPHATIDYLGLYCEROL LYSYLTRANSFERASE"/>
    <property type="match status" value="1"/>
</dbReference>
<evidence type="ECO:0000256" key="5">
    <source>
        <dbReference type="ARBA" id="ARBA00023136"/>
    </source>
</evidence>
<sequence length="630" mass="66752">MVRSESDAPVWRKTGRICLPIALGTVAVWLLHDRLKDLDMVGLRTALMQTPAEAWLCAALATALSFWAIAGYERVLHRHLGTAITPARAGRSGAAAVALAQLLGAGVATGTIARWRLVPELSLKQATAVTLLLTISFMTLLAVLCGLALALLPSPAGIPRWIAPTAVVATIALFGFLLFAPELRLGGQRLRLPTAAAGLRLLGYAALDTAAAAFALWILLPEASAPAFLALYPIFLIAIGAALLSGVPGGVGPFELTLLAFLPGEDYALIAAILAFRALYYALPAIVAGAIMLRPKSGAKTEPSAARIPTPLLDTAPRSECGVARQGAASLLQSGDASAVLRHTRQASVLLFDPLDGKVSSLLPSLRAEARASDRIACLYKLSPRNAAVVRANGFSTLRIAQEALVDIASYDLGISARRGLRRKLRKAENAGVEIMADPGSLPLGEMRRLSDRWAERTGGERGFSMGRFCPAYIETQRVLLAWEGPRLIGFATFHMSSREWALDLMRLAPDAPDGTMHLLVHRAISLASDEGIPRLSLAAVPSLSEAVPAQLRARIDRAAGSAGLRQFKAAFAPRWVPLYAAAPGPLALALALFEIARSVRRPDALPSATKATPPHGEHEGFEFAPAHVS</sequence>
<feature type="transmembrane region" description="Helical" evidence="7">
    <location>
        <begin position="267"/>
        <end position="293"/>
    </location>
</feature>
<dbReference type="InterPro" id="IPR024320">
    <property type="entry name" value="LPG_synthase_C"/>
</dbReference>
<dbReference type="Pfam" id="PF09924">
    <property type="entry name" value="LPG_synthase_C"/>
    <property type="match status" value="1"/>
</dbReference>
<feature type="transmembrane region" description="Helical" evidence="7">
    <location>
        <begin position="227"/>
        <end position="247"/>
    </location>
</feature>
<keyword evidence="9" id="KW-0808">Transferase</keyword>
<dbReference type="GO" id="GO:0016755">
    <property type="term" value="F:aminoacyltransferase activity"/>
    <property type="evidence" value="ECO:0007669"/>
    <property type="project" value="TreeGrafter"/>
</dbReference>
<feature type="domain" description="Phosphatidylglycerol lysyltransferase C-terminal" evidence="8">
    <location>
        <begin position="333"/>
        <end position="582"/>
    </location>
</feature>
<feature type="transmembrane region" description="Helical" evidence="7">
    <location>
        <begin position="127"/>
        <end position="152"/>
    </location>
</feature>
<feature type="transmembrane region" description="Helical" evidence="7">
    <location>
        <begin position="14"/>
        <end position="32"/>
    </location>
</feature>
<feature type="transmembrane region" description="Helical" evidence="7">
    <location>
        <begin position="161"/>
        <end position="181"/>
    </location>
</feature>
<keyword evidence="4 7" id="KW-1133">Transmembrane helix</keyword>
<evidence type="ECO:0000256" key="7">
    <source>
        <dbReference type="SAM" id="Phobius"/>
    </source>
</evidence>
<dbReference type="SUPFAM" id="SSF55729">
    <property type="entry name" value="Acyl-CoA N-acyltransferases (Nat)"/>
    <property type="match status" value="1"/>
</dbReference>
<feature type="transmembrane region" description="Helical" evidence="7">
    <location>
        <begin position="93"/>
        <end position="115"/>
    </location>
</feature>
<dbReference type="OrthoDB" id="145485at2"/>
<comment type="subcellular location">
    <subcellularLocation>
        <location evidence="1">Cell membrane</location>
        <topology evidence="1">Multi-pass membrane protein</topology>
    </subcellularLocation>
</comment>
<protein>
    <submittedName>
        <fullName evidence="9">Phosphatidylglycerol lysyltransferase</fullName>
    </submittedName>
</protein>
<dbReference type="RefSeq" id="WP_092060323.1">
    <property type="nucleotide sequence ID" value="NZ_FOJU01000001.1"/>
</dbReference>
<proteinExistence type="predicted"/>
<feature type="region of interest" description="Disordered" evidence="6">
    <location>
        <begin position="606"/>
        <end position="630"/>
    </location>
</feature>
<name>A0A1I0VD51_9RHOB</name>
<feature type="transmembrane region" description="Helical" evidence="7">
    <location>
        <begin position="201"/>
        <end position="220"/>
    </location>
</feature>